<evidence type="ECO:0000313" key="14">
    <source>
        <dbReference type="Proteomes" id="UP000005056"/>
    </source>
</evidence>
<proteinExistence type="inferred from homology"/>
<dbReference type="NCBIfam" id="TIGR01672">
    <property type="entry name" value="AphA"/>
    <property type="match status" value="1"/>
</dbReference>
<name>A0AAN3M9B1_ECOLX</name>
<evidence type="ECO:0000256" key="6">
    <source>
        <dbReference type="ARBA" id="ARBA00012646"/>
    </source>
</evidence>
<evidence type="ECO:0000256" key="12">
    <source>
        <dbReference type="ARBA" id="ARBA00022842"/>
    </source>
</evidence>
<dbReference type="InterPro" id="IPR036412">
    <property type="entry name" value="HAD-like_sf"/>
</dbReference>
<reference evidence="13 14" key="1">
    <citation type="submission" date="2010-09" db="EMBL/GenBank/DDBJ databases">
        <authorList>
            <person name="Weinstock G."/>
            <person name="Sodergren E."/>
            <person name="Clifton S."/>
            <person name="Fulton L."/>
            <person name="Fulton B."/>
            <person name="Courtney L."/>
            <person name="Fronick C."/>
            <person name="Harrison M."/>
            <person name="Strong C."/>
            <person name="Farmer C."/>
            <person name="Delahaunty K."/>
            <person name="Markovic C."/>
            <person name="Hall O."/>
            <person name="Minx P."/>
            <person name="Tomlinson C."/>
            <person name="Mitreva M."/>
            <person name="Hou S."/>
            <person name="Chen J."/>
            <person name="Wollam A."/>
            <person name="Pepin K.H."/>
            <person name="Johnson M."/>
            <person name="Bhonagiri V."/>
            <person name="Zhang X."/>
            <person name="Suruliraj S."/>
            <person name="Warren W."/>
            <person name="Chinwalla A."/>
            <person name="Mardis E.R."/>
            <person name="Wilson R.K."/>
        </authorList>
    </citation>
    <scope>NUCLEOTIDE SEQUENCE [LARGE SCALE GENOMIC DNA]</scope>
    <source>
        <strain evidence="13 14">MS 85-1</strain>
    </source>
</reference>
<evidence type="ECO:0000256" key="3">
    <source>
        <dbReference type="ARBA" id="ARBA00004418"/>
    </source>
</evidence>
<evidence type="ECO:0000256" key="5">
    <source>
        <dbReference type="ARBA" id="ARBA00011881"/>
    </source>
</evidence>
<dbReference type="SFLD" id="SFLDS00003">
    <property type="entry name" value="Haloacid_Dehalogenase"/>
    <property type="match status" value="1"/>
</dbReference>
<keyword evidence="10" id="KW-0574">Periplasm</keyword>
<evidence type="ECO:0000256" key="2">
    <source>
        <dbReference type="ARBA" id="ARBA00001946"/>
    </source>
</evidence>
<dbReference type="SUPFAM" id="SSF56784">
    <property type="entry name" value="HAD-like"/>
    <property type="match status" value="1"/>
</dbReference>
<organism evidence="13 14">
    <name type="scientific">Escherichia coli MS 85-1</name>
    <dbReference type="NCBI Taxonomy" id="679202"/>
    <lineage>
        <taxon>Bacteria</taxon>
        <taxon>Pseudomonadati</taxon>
        <taxon>Pseudomonadota</taxon>
        <taxon>Gammaproteobacteria</taxon>
        <taxon>Enterobacterales</taxon>
        <taxon>Enterobacteriaceae</taxon>
        <taxon>Escherichia</taxon>
    </lineage>
</organism>
<comment type="cofactor">
    <cofactor evidence="2">
        <name>Mg(2+)</name>
        <dbReference type="ChEBI" id="CHEBI:18420"/>
    </cofactor>
</comment>
<keyword evidence="11 13" id="KW-0378">Hydrolase</keyword>
<evidence type="ECO:0000256" key="10">
    <source>
        <dbReference type="ARBA" id="ARBA00022764"/>
    </source>
</evidence>
<comment type="subcellular location">
    <subcellularLocation>
        <location evidence="3">Periplasm</location>
    </subcellularLocation>
</comment>
<comment type="subunit">
    <text evidence="5">Homotetramer.</text>
</comment>
<comment type="similarity">
    <text evidence="4">Belongs to the class B bacterial acid phosphatase family.</text>
</comment>
<dbReference type="GO" id="GO:0030288">
    <property type="term" value="C:outer membrane-bounded periplasmic space"/>
    <property type="evidence" value="ECO:0007669"/>
    <property type="project" value="InterPro"/>
</dbReference>
<accession>A0AAN3M9B1</accession>
<dbReference type="CDD" id="cd07499">
    <property type="entry name" value="HAD_CBAP"/>
    <property type="match status" value="1"/>
</dbReference>
<evidence type="ECO:0000256" key="1">
    <source>
        <dbReference type="ARBA" id="ARBA00000032"/>
    </source>
</evidence>
<sequence>MQRIHHNKRKINVSLHRVINIFYTKKDRNVFTGLNIIILLFITKTADNPSFPRQLALWSDGFCNKSHNKKFQHTDYLGKNMRKITQAISAVCLLFALNSSAVALASSPSPLNPGTNVARLAEQAPIHWVSVAQIENSLAGRPPMAVGFDIDDTVLFSSPGFWRGKKTFSPESEDYLKNPVFWEKMNNGWDEFSIPKEVARQLIDMHVRRGDAIFFVTGRSPTKTETVSKTLADNFHIPVTNMNPVIFAGDKPGQNTKSQWLQDKNIRIFYGDSDNDITAARDVGARGIRILRASNSTYKPLPQAGAFGEEVIVNSEY</sequence>
<dbReference type="SFLD" id="SFLDG01127">
    <property type="entry name" value="C1.3:_Acid_Phosphatase_Like"/>
    <property type="match status" value="1"/>
</dbReference>
<evidence type="ECO:0000256" key="4">
    <source>
        <dbReference type="ARBA" id="ARBA00007752"/>
    </source>
</evidence>
<keyword evidence="8" id="KW-0479">Metal-binding</keyword>
<evidence type="ECO:0000256" key="8">
    <source>
        <dbReference type="ARBA" id="ARBA00022723"/>
    </source>
</evidence>
<dbReference type="GO" id="GO:0046872">
    <property type="term" value="F:metal ion binding"/>
    <property type="evidence" value="ECO:0007669"/>
    <property type="project" value="UniProtKB-KW"/>
</dbReference>
<keyword evidence="12" id="KW-0460">Magnesium</keyword>
<dbReference type="GO" id="GO:0003993">
    <property type="term" value="F:acid phosphatase activity"/>
    <property type="evidence" value="ECO:0007669"/>
    <property type="project" value="UniProtKB-EC"/>
</dbReference>
<comment type="catalytic activity">
    <reaction evidence="1">
        <text>a phosphate monoester + H2O = an alcohol + phosphate</text>
        <dbReference type="Rhea" id="RHEA:15017"/>
        <dbReference type="ChEBI" id="CHEBI:15377"/>
        <dbReference type="ChEBI" id="CHEBI:30879"/>
        <dbReference type="ChEBI" id="CHEBI:43474"/>
        <dbReference type="ChEBI" id="CHEBI:67140"/>
        <dbReference type="EC" id="3.1.3.2"/>
    </reaction>
</comment>
<evidence type="ECO:0000256" key="7">
    <source>
        <dbReference type="ARBA" id="ARBA00022113"/>
    </source>
</evidence>
<dbReference type="Proteomes" id="UP000005056">
    <property type="component" value="Unassembled WGS sequence"/>
</dbReference>
<dbReference type="Pfam" id="PF03767">
    <property type="entry name" value="Acid_phosphat_B"/>
    <property type="match status" value="1"/>
</dbReference>
<evidence type="ECO:0000313" key="13">
    <source>
        <dbReference type="EMBL" id="EFU34696.1"/>
    </source>
</evidence>
<evidence type="ECO:0000256" key="9">
    <source>
        <dbReference type="ARBA" id="ARBA00022729"/>
    </source>
</evidence>
<keyword evidence="9" id="KW-0732">Signal</keyword>
<dbReference type="FunFam" id="3.40.50.1000:FF:000049">
    <property type="entry name" value="Class B acid phosphatase"/>
    <property type="match status" value="1"/>
</dbReference>
<evidence type="ECO:0000256" key="11">
    <source>
        <dbReference type="ARBA" id="ARBA00022801"/>
    </source>
</evidence>
<dbReference type="InterPro" id="IPR010025">
    <property type="entry name" value="HAD-SF_ppase_IIIB_AphA"/>
</dbReference>
<protein>
    <recommendedName>
        <fullName evidence="7">Class B acid phosphatase</fullName>
        <ecNumber evidence="6">3.1.3.2</ecNumber>
    </recommendedName>
</protein>
<comment type="caution">
    <text evidence="13">The sequence shown here is derived from an EMBL/GenBank/DDBJ whole genome shotgun (WGS) entry which is preliminary data.</text>
</comment>
<dbReference type="Gene3D" id="3.40.50.1000">
    <property type="entry name" value="HAD superfamily/HAD-like"/>
    <property type="match status" value="1"/>
</dbReference>
<dbReference type="EC" id="3.1.3.2" evidence="6"/>
<dbReference type="InterPro" id="IPR023214">
    <property type="entry name" value="HAD_sf"/>
</dbReference>
<dbReference type="InterPro" id="IPR005519">
    <property type="entry name" value="Acid_phosphat_B-like"/>
</dbReference>
<gene>
    <name evidence="13" type="primary">aphA</name>
    <name evidence="13" type="ORF">HMPREF9350_03463</name>
</gene>
<dbReference type="AlphaFoldDB" id="A0AAN3M9B1"/>
<dbReference type="EMBL" id="ADWQ01000015">
    <property type="protein sequence ID" value="EFU34696.1"/>
    <property type="molecule type" value="Genomic_DNA"/>
</dbReference>